<evidence type="ECO:0000313" key="3">
    <source>
        <dbReference type="Proteomes" id="UP000683925"/>
    </source>
</evidence>
<name>A0A8S1SK15_PAROT</name>
<dbReference type="OrthoDB" id="309265at2759"/>
<dbReference type="OMA" id="MFYYKSS"/>
<feature type="region of interest" description="Disordered" evidence="1">
    <location>
        <begin position="1"/>
        <end position="21"/>
    </location>
</feature>
<accession>A0A8S1SK15</accession>
<comment type="caution">
    <text evidence="2">The sequence shown here is derived from an EMBL/GenBank/DDBJ whole genome shotgun (WGS) entry which is preliminary data.</text>
</comment>
<reference evidence="2" key="1">
    <citation type="submission" date="2021-01" db="EMBL/GenBank/DDBJ databases">
        <authorList>
            <consortium name="Genoscope - CEA"/>
            <person name="William W."/>
        </authorList>
    </citation>
    <scope>NUCLEOTIDE SEQUENCE</scope>
</reference>
<gene>
    <name evidence="2" type="ORF">POCTA_138.1.T0120144</name>
</gene>
<evidence type="ECO:0000313" key="2">
    <source>
        <dbReference type="EMBL" id="CAD8140905.1"/>
    </source>
</evidence>
<protein>
    <submittedName>
        <fullName evidence="2">Uncharacterized protein</fullName>
    </submittedName>
</protein>
<evidence type="ECO:0000256" key="1">
    <source>
        <dbReference type="SAM" id="MobiDB-lite"/>
    </source>
</evidence>
<organism evidence="2 3">
    <name type="scientific">Paramecium octaurelia</name>
    <dbReference type="NCBI Taxonomy" id="43137"/>
    <lineage>
        <taxon>Eukaryota</taxon>
        <taxon>Sar</taxon>
        <taxon>Alveolata</taxon>
        <taxon>Ciliophora</taxon>
        <taxon>Intramacronucleata</taxon>
        <taxon>Oligohymenophorea</taxon>
        <taxon>Peniculida</taxon>
        <taxon>Parameciidae</taxon>
        <taxon>Paramecium</taxon>
    </lineage>
</organism>
<sequence>MQIIHTEETIEETSPEKPIQHTNKYQLTPTLLPITPTRKLQDVHSYYSKQNISPLSNDDEEQFEDLEDLQELSSKSSDCQLLTGLNTCPILTDNRRKSEEQIQLSQYMFYYKSSQKISIPRASIFKIQHLTQNKLKQSNNNLAQIKQIQE</sequence>
<proteinExistence type="predicted"/>
<feature type="compositionally biased region" description="Basic and acidic residues" evidence="1">
    <location>
        <begin position="1"/>
        <end position="19"/>
    </location>
</feature>
<keyword evidence="3" id="KW-1185">Reference proteome</keyword>
<dbReference type="Proteomes" id="UP000683925">
    <property type="component" value="Unassembled WGS sequence"/>
</dbReference>
<dbReference type="EMBL" id="CAJJDP010000011">
    <property type="protein sequence ID" value="CAD8140905.1"/>
    <property type="molecule type" value="Genomic_DNA"/>
</dbReference>
<dbReference type="AlphaFoldDB" id="A0A8S1SK15"/>